<dbReference type="Proteomes" id="UP000577362">
    <property type="component" value="Unassembled WGS sequence"/>
</dbReference>
<organism evidence="1 2">
    <name type="scientific">Chelatococcus caeni</name>
    <dbReference type="NCBI Taxonomy" id="1348468"/>
    <lineage>
        <taxon>Bacteria</taxon>
        <taxon>Pseudomonadati</taxon>
        <taxon>Pseudomonadota</taxon>
        <taxon>Alphaproteobacteria</taxon>
        <taxon>Hyphomicrobiales</taxon>
        <taxon>Chelatococcaceae</taxon>
        <taxon>Chelatococcus</taxon>
    </lineage>
</organism>
<dbReference type="AlphaFoldDB" id="A0A840BZ79"/>
<keyword evidence="2" id="KW-1185">Reference proteome</keyword>
<dbReference type="InterPro" id="IPR006521">
    <property type="entry name" value="Tail_protein_I"/>
</dbReference>
<accession>A0A840BZ79</accession>
<evidence type="ECO:0000313" key="2">
    <source>
        <dbReference type="Proteomes" id="UP000577362"/>
    </source>
</evidence>
<dbReference type="Pfam" id="PF09684">
    <property type="entry name" value="Tail_P2_I"/>
    <property type="match status" value="1"/>
</dbReference>
<protein>
    <recommendedName>
        <fullName evidence="3">Phage tail protein</fullName>
    </recommendedName>
</protein>
<evidence type="ECO:0000313" key="1">
    <source>
        <dbReference type="EMBL" id="MBB4016738.1"/>
    </source>
</evidence>
<name>A0A840BZ79_9HYPH</name>
<dbReference type="EMBL" id="JACIEN010000001">
    <property type="protein sequence ID" value="MBB4016738.1"/>
    <property type="molecule type" value="Genomic_DNA"/>
</dbReference>
<evidence type="ECO:0008006" key="3">
    <source>
        <dbReference type="Google" id="ProtNLM"/>
    </source>
</evidence>
<proteinExistence type="predicted"/>
<gene>
    <name evidence="1" type="ORF">GGR16_001744</name>
</gene>
<reference evidence="1 2" key="1">
    <citation type="submission" date="2020-08" db="EMBL/GenBank/DDBJ databases">
        <title>Genomic Encyclopedia of Type Strains, Phase IV (KMG-IV): sequencing the most valuable type-strain genomes for metagenomic binning, comparative biology and taxonomic classification.</title>
        <authorList>
            <person name="Goeker M."/>
        </authorList>
    </citation>
    <scope>NUCLEOTIDE SEQUENCE [LARGE SCALE GENOMIC DNA]</scope>
    <source>
        <strain evidence="1 2">DSM 103737</strain>
    </source>
</reference>
<comment type="caution">
    <text evidence="1">The sequence shown here is derived from an EMBL/GenBank/DDBJ whole genome shotgun (WGS) entry which is preliminary data.</text>
</comment>
<dbReference type="RefSeq" id="WP_183316277.1">
    <property type="nucleotide sequence ID" value="NZ_JACIEN010000001.1"/>
</dbReference>
<sequence length="369" mass="40785">MELPHLQPDSSTPLERTLSASTDVYERVGANVTAMRRLKLGNPPPSWLPFLVYEYGLGELQPYVPNLYELIDEGIDWQRVRGTPASISRALAWLGYGAALDEAPPRRRFWNMLQLALNRVRDDEADLIRIDGVTTLSLPKRSTFWRGYHGYDVRALEWGRTRWGQTLWSAYSGARIPQSDVKWSFGRPYDIDHAMTQAELQALGVWIEPTGEVELGWDDIPWPDAPWTSDAEHARSVAMLAAVPAGTAWAVFRDADGAVIGYRRARARWPVRPAPGGIYAIGSNRYAVELSGATRLYVEAMTDFGDGFGSTAFSVGFVLSAVPAAGFAPGARWLPAGGIVPAGPVVAETPVSIEFGRTVRERVRAVLRF</sequence>